<sequence length="676" mass="77889">MNFYENFDIECINIKPKKDKRSKLTKYKNLYYWILHQSLTDNAIGKSDTIKFDYNGENINWAPFVSSLDSLRILGILRPVLKARNSSKDAKWIGLSKTLISQVSNLLFIERNDKSHIVKCISIIARFSSYSLSNGCFDSTLLSLDSDIFTSLIDIAHIIKGYVKAKRFEPLLYLKLLSHIEHSNSSAADKNTAIAISLNAISEYWWYWKEIKFDINDLIHPKDAVSITNVIGKFEISDKLKYKFTELSSIFILKIIENPSIYNSKDLSQVSLINPRNEQLIQIMGKILSLNILSGPLLIDILSSHILAGIVPPIDLVVKCIIQLRHSKLSGDDISKLKLITHISGFSALGFRRTFRKVLSSIHCTSTLNVESHLITHYLGGNTSKFSIPSDFKIVDIKSITKFQVLSNICSILEQDNLRLRNFLHQCAFDSSKIFLSLAKKPKWLIEHWPKILLSLEKFKIKGLTEVENIVYNNLVTLSKSNLFMLLKLSILKLENTYDIIWDERYLMTLQTISDCKIFTQEIPFLRKSILSGLESNKLFTKNINKCLKIAEQKELPSVTVKYWLKEGNLKLLKYIFNEDKSSNTAFKFESIWNLVKFVAIKSHPCFTKTDNFHVKPIEISLMANLYTASTPIMKVRHNSYWILDSSHFPTRNRNKLRTNLQTRPKLLTRFFSFKK</sequence>
<protein>
    <submittedName>
        <fullName evidence="1">Uncharacterized protein</fullName>
    </submittedName>
</protein>
<dbReference type="VEuPathDB" id="PiroplasmaDB:BMR1_03g02395"/>
<dbReference type="AlphaFoldDB" id="A0A1R4ABY7"/>
<dbReference type="KEGG" id="bmic:BMR1_03g02395"/>
<dbReference type="RefSeq" id="XP_021338612.1">
    <property type="nucleotide sequence ID" value="XM_021482048.1"/>
</dbReference>
<reference evidence="1 2" key="3">
    <citation type="journal article" date="2016" name="Sci. Rep.">
        <title>Genome-wide diversity and gene expression profiling of Babesia microti isolates identify polymorphic genes that mediate host-pathogen interactions.</title>
        <authorList>
            <person name="Silva J.C."/>
            <person name="Cornillot E."/>
            <person name="McCracken C."/>
            <person name="Usmani-Brown S."/>
            <person name="Dwivedi A."/>
            <person name="Ifeonu O.O."/>
            <person name="Crabtree J."/>
            <person name="Gotia H.T."/>
            <person name="Virji A.Z."/>
            <person name="Reynes C."/>
            <person name="Colinge J."/>
            <person name="Kumar V."/>
            <person name="Lawres L."/>
            <person name="Pazzi J.E."/>
            <person name="Pablo J.V."/>
            <person name="Hung C."/>
            <person name="Brancato J."/>
            <person name="Kumari P."/>
            <person name="Orvis J."/>
            <person name="Tretina K."/>
            <person name="Chibucos M."/>
            <person name="Ott S."/>
            <person name="Sadzewicz L."/>
            <person name="Sengamalay N."/>
            <person name="Shetty A.C."/>
            <person name="Su Q."/>
            <person name="Tallon L."/>
            <person name="Fraser C.M."/>
            <person name="Frutos R."/>
            <person name="Molina D.M."/>
            <person name="Krause P.J."/>
            <person name="Ben Mamoun C."/>
        </authorList>
    </citation>
    <scope>NUCLEOTIDE SEQUENCE [LARGE SCALE GENOMIC DNA]</scope>
    <source>
        <strain evidence="1 2">RI</strain>
    </source>
</reference>
<evidence type="ECO:0000313" key="1">
    <source>
        <dbReference type="EMBL" id="SJK86455.1"/>
    </source>
</evidence>
<name>A0A1R4ABY7_BABMR</name>
<accession>A0A1R4ABY7</accession>
<gene>
    <name evidence="1" type="ORF">BMR1_03g02395</name>
</gene>
<keyword evidence="2" id="KW-1185">Reference proteome</keyword>
<dbReference type="Proteomes" id="UP000002899">
    <property type="component" value="Chromosome III"/>
</dbReference>
<reference evidence="1 2" key="1">
    <citation type="journal article" date="2012" name="Nucleic Acids Res.">
        <title>Sequencing of the smallest Apicomplexan genome from the human pathogen Babesia microti.</title>
        <authorList>
            <person name="Cornillot E."/>
            <person name="Hadj-Kaddour K."/>
            <person name="Dassouli A."/>
            <person name="Noel B."/>
            <person name="Ranwez V."/>
            <person name="Vacherie B."/>
            <person name="Augagneur Y."/>
            <person name="Bres V."/>
            <person name="Duclos A."/>
            <person name="Randazzo S."/>
            <person name="Carcy B."/>
            <person name="Debierre-Grockiego F."/>
            <person name="Delbecq S."/>
            <person name="Moubri-Menage K."/>
            <person name="Shams-Eldin H."/>
            <person name="Usmani-Brown S."/>
            <person name="Bringaud F."/>
            <person name="Wincker P."/>
            <person name="Vivares C.P."/>
            <person name="Schwarz R.T."/>
            <person name="Schetters T.P."/>
            <person name="Krause P.J."/>
            <person name="Gorenflot A."/>
            <person name="Berry V."/>
            <person name="Barbe V."/>
            <person name="Ben Mamoun C."/>
        </authorList>
    </citation>
    <scope>NUCLEOTIDE SEQUENCE [LARGE SCALE GENOMIC DNA]</scope>
    <source>
        <strain evidence="1 2">RI</strain>
    </source>
</reference>
<organism evidence="1 2">
    <name type="scientific">Babesia microti (strain RI)</name>
    <dbReference type="NCBI Taxonomy" id="1133968"/>
    <lineage>
        <taxon>Eukaryota</taxon>
        <taxon>Sar</taxon>
        <taxon>Alveolata</taxon>
        <taxon>Apicomplexa</taxon>
        <taxon>Aconoidasida</taxon>
        <taxon>Piroplasmida</taxon>
        <taxon>Babesiidae</taxon>
        <taxon>Babesia</taxon>
    </lineage>
</organism>
<proteinExistence type="predicted"/>
<evidence type="ECO:0000313" key="2">
    <source>
        <dbReference type="Proteomes" id="UP000002899"/>
    </source>
</evidence>
<dbReference type="GeneID" id="24425121"/>
<reference evidence="1 2" key="2">
    <citation type="journal article" date="2013" name="PLoS ONE">
        <title>Whole genome mapping and re-organization of the nuclear and mitochondrial genomes of Babesia microti isolates.</title>
        <authorList>
            <person name="Cornillot E."/>
            <person name="Dassouli A."/>
            <person name="Garg A."/>
            <person name="Pachikara N."/>
            <person name="Randazzo S."/>
            <person name="Depoix D."/>
            <person name="Carcy B."/>
            <person name="Delbecq S."/>
            <person name="Frutos R."/>
            <person name="Silva J.C."/>
            <person name="Sutton R."/>
            <person name="Krause P.J."/>
            <person name="Mamoun C.B."/>
        </authorList>
    </citation>
    <scope>NUCLEOTIDE SEQUENCE [LARGE SCALE GENOMIC DNA]</scope>
    <source>
        <strain evidence="1 2">RI</strain>
    </source>
</reference>
<dbReference type="EMBL" id="LN871598">
    <property type="protein sequence ID" value="SJK86455.1"/>
    <property type="molecule type" value="Genomic_DNA"/>
</dbReference>